<dbReference type="Gramene" id="ONIVA02G24790.1">
    <property type="protein sequence ID" value="ONIVA02G24790.1"/>
    <property type="gene ID" value="ONIVA02G24790"/>
</dbReference>
<dbReference type="EnsemblPlants" id="ONIVA02G24790.1">
    <property type="protein sequence ID" value="ONIVA02G24790.1"/>
    <property type="gene ID" value="ONIVA02G24790"/>
</dbReference>
<proteinExistence type="predicted"/>
<sequence>MELSARGEMITATGAARRQDGVAGEEEGSARMGRPSGGEETFLVAAAMASDEGGGGEDRGGRMRAGARLATAGGIDAFVGDAKTATAWMHWAAEAVDRAERIERGVREGWHGRAGAVKVGAARCCSGVSGSAS</sequence>
<evidence type="ECO:0000313" key="2">
    <source>
        <dbReference type="EnsemblPlants" id="ONIVA02G24790.1"/>
    </source>
</evidence>
<protein>
    <submittedName>
        <fullName evidence="2">Uncharacterized protein</fullName>
    </submittedName>
</protein>
<reference evidence="2" key="2">
    <citation type="submission" date="2018-04" db="EMBL/GenBank/DDBJ databases">
        <title>OnivRS2 (Oryza nivara Reference Sequence Version 2).</title>
        <authorList>
            <person name="Zhang J."/>
            <person name="Kudrna D."/>
            <person name="Lee S."/>
            <person name="Talag J."/>
            <person name="Rajasekar S."/>
            <person name="Welchert J."/>
            <person name="Hsing Y.-I."/>
            <person name="Wing R.A."/>
        </authorList>
    </citation>
    <scope>NUCLEOTIDE SEQUENCE [LARGE SCALE GENOMIC DNA]</scope>
    <source>
        <strain evidence="2">SL10</strain>
    </source>
</reference>
<feature type="region of interest" description="Disordered" evidence="1">
    <location>
        <begin position="1"/>
        <end position="37"/>
    </location>
</feature>
<evidence type="ECO:0000256" key="1">
    <source>
        <dbReference type="SAM" id="MobiDB-lite"/>
    </source>
</evidence>
<accession>A0A0E0G924</accession>
<organism evidence="2">
    <name type="scientific">Oryza nivara</name>
    <name type="common">Indian wild rice</name>
    <name type="synonym">Oryza sativa f. spontanea</name>
    <dbReference type="NCBI Taxonomy" id="4536"/>
    <lineage>
        <taxon>Eukaryota</taxon>
        <taxon>Viridiplantae</taxon>
        <taxon>Streptophyta</taxon>
        <taxon>Embryophyta</taxon>
        <taxon>Tracheophyta</taxon>
        <taxon>Spermatophyta</taxon>
        <taxon>Magnoliopsida</taxon>
        <taxon>Liliopsida</taxon>
        <taxon>Poales</taxon>
        <taxon>Poaceae</taxon>
        <taxon>BOP clade</taxon>
        <taxon>Oryzoideae</taxon>
        <taxon>Oryzeae</taxon>
        <taxon>Oryzinae</taxon>
        <taxon>Oryza</taxon>
    </lineage>
</organism>
<dbReference type="Proteomes" id="UP000006591">
    <property type="component" value="Chromosome 2"/>
</dbReference>
<keyword evidence="3" id="KW-1185">Reference proteome</keyword>
<dbReference type="HOGENOM" id="CLU_1910026_0_0_1"/>
<dbReference type="AlphaFoldDB" id="A0A0E0G924"/>
<name>A0A0E0G924_ORYNI</name>
<evidence type="ECO:0000313" key="3">
    <source>
        <dbReference type="Proteomes" id="UP000006591"/>
    </source>
</evidence>
<reference evidence="2" key="1">
    <citation type="submission" date="2015-04" db="UniProtKB">
        <authorList>
            <consortium name="EnsemblPlants"/>
        </authorList>
    </citation>
    <scope>IDENTIFICATION</scope>
    <source>
        <strain evidence="2">SL10</strain>
    </source>
</reference>